<dbReference type="InterPro" id="IPR050582">
    <property type="entry name" value="HAD-like_SerB"/>
</dbReference>
<dbReference type="Gene3D" id="1.20.1440.100">
    <property type="entry name" value="SG protein - dephosphorylation function"/>
    <property type="match status" value="1"/>
</dbReference>
<protein>
    <submittedName>
        <fullName evidence="2">HAD-IB family hydrolase</fullName>
    </submittedName>
</protein>
<dbReference type="EMBL" id="NXLT01000003">
    <property type="protein sequence ID" value="RDU67201.1"/>
    <property type="molecule type" value="Genomic_DNA"/>
</dbReference>
<evidence type="ECO:0000313" key="3">
    <source>
        <dbReference type="Proteomes" id="UP000256514"/>
    </source>
</evidence>
<keyword evidence="3" id="KW-1185">Reference proteome</keyword>
<dbReference type="NCBIfam" id="TIGR01490">
    <property type="entry name" value="HAD-SF-IB-hyp1"/>
    <property type="match status" value="1"/>
</dbReference>
<organism evidence="2 3">
    <name type="scientific">Helicobacter equorum</name>
    <dbReference type="NCBI Taxonomy" id="361872"/>
    <lineage>
        <taxon>Bacteria</taxon>
        <taxon>Pseudomonadati</taxon>
        <taxon>Campylobacterota</taxon>
        <taxon>Epsilonproteobacteria</taxon>
        <taxon>Campylobacterales</taxon>
        <taxon>Helicobacteraceae</taxon>
        <taxon>Helicobacter</taxon>
    </lineage>
</organism>
<dbReference type="Proteomes" id="UP000256514">
    <property type="component" value="Unassembled WGS sequence"/>
</dbReference>
<evidence type="ECO:0000256" key="1">
    <source>
        <dbReference type="SAM" id="Phobius"/>
    </source>
</evidence>
<feature type="transmembrane region" description="Helical" evidence="1">
    <location>
        <begin position="36"/>
        <end position="57"/>
    </location>
</feature>
<dbReference type="PANTHER" id="PTHR43344">
    <property type="entry name" value="PHOSPHOSERINE PHOSPHATASE"/>
    <property type="match status" value="1"/>
</dbReference>
<keyword evidence="1" id="KW-0472">Membrane</keyword>
<dbReference type="Gene3D" id="3.40.50.1000">
    <property type="entry name" value="HAD superfamily/HAD-like"/>
    <property type="match status" value="1"/>
</dbReference>
<comment type="caution">
    <text evidence="2">The sequence shown here is derived from an EMBL/GenBank/DDBJ whole genome shotgun (WGS) entry which is preliminary data.</text>
</comment>
<keyword evidence="1" id="KW-0812">Transmembrane</keyword>
<gene>
    <name evidence="2" type="ORF">CQA54_04195</name>
</gene>
<dbReference type="InterPro" id="IPR023214">
    <property type="entry name" value="HAD_sf"/>
</dbReference>
<dbReference type="GO" id="GO:0006564">
    <property type="term" value="P:L-serine biosynthetic process"/>
    <property type="evidence" value="ECO:0007669"/>
    <property type="project" value="TreeGrafter"/>
</dbReference>
<dbReference type="Pfam" id="PF12710">
    <property type="entry name" value="HAD"/>
    <property type="match status" value="1"/>
</dbReference>
<name>A0A3D8IRH8_9HELI</name>
<dbReference type="InterPro" id="IPR036412">
    <property type="entry name" value="HAD-like_sf"/>
</dbReference>
<dbReference type="OrthoDB" id="9784466at2"/>
<dbReference type="CDD" id="cd02612">
    <property type="entry name" value="HAD_PGPPase"/>
    <property type="match status" value="1"/>
</dbReference>
<sequence length="200" mass="23057">MQEQSVKNIAFFDFDKTITTKDSLFVFVKFAVGKWAFYRGFIARFWILLGYVVGLYSNTYAKESLMRYFFKGYSTADFALLCANFQSTLCGITRIQAMEKIAWHKDRGDVVVVVSATFEEYLRPFCQNMGLECLATKLEVVNGVLSGNLATPNCYGKQKAVRIQESYDLSQYAEIYVYGDSKGDYEMLALATQRFYRKFY</sequence>
<dbReference type="AlphaFoldDB" id="A0A3D8IRH8"/>
<dbReference type="PANTHER" id="PTHR43344:SF14">
    <property type="entry name" value="HAD-IB FAMILY HYDROLASE"/>
    <property type="match status" value="1"/>
</dbReference>
<reference evidence="2 3" key="1">
    <citation type="submission" date="2018-04" db="EMBL/GenBank/DDBJ databases">
        <title>Novel Campyloabacter and Helicobacter Species and Strains.</title>
        <authorList>
            <person name="Mannion A.J."/>
            <person name="Shen Z."/>
            <person name="Fox J.G."/>
        </authorList>
    </citation>
    <scope>NUCLEOTIDE SEQUENCE [LARGE SCALE GENOMIC DNA]</scope>
    <source>
        <strain evidence="2 3">MIT 12-6600</strain>
    </source>
</reference>
<accession>A0A3D8IRH8</accession>
<evidence type="ECO:0000313" key="2">
    <source>
        <dbReference type="EMBL" id="RDU67201.1"/>
    </source>
</evidence>
<dbReference type="GO" id="GO:0036424">
    <property type="term" value="F:L-phosphoserine phosphatase activity"/>
    <property type="evidence" value="ECO:0007669"/>
    <property type="project" value="TreeGrafter"/>
</dbReference>
<dbReference type="GO" id="GO:0005737">
    <property type="term" value="C:cytoplasm"/>
    <property type="evidence" value="ECO:0007669"/>
    <property type="project" value="TreeGrafter"/>
</dbReference>
<dbReference type="NCBIfam" id="TIGR01488">
    <property type="entry name" value="HAD-SF-IB"/>
    <property type="match status" value="1"/>
</dbReference>
<dbReference type="GO" id="GO:0000287">
    <property type="term" value="F:magnesium ion binding"/>
    <property type="evidence" value="ECO:0007669"/>
    <property type="project" value="TreeGrafter"/>
</dbReference>
<proteinExistence type="predicted"/>
<dbReference type="InterPro" id="IPR006385">
    <property type="entry name" value="HAD_hydro_SerB1"/>
</dbReference>
<keyword evidence="2" id="KW-0378">Hydrolase</keyword>
<dbReference type="SUPFAM" id="SSF56784">
    <property type="entry name" value="HAD-like"/>
    <property type="match status" value="1"/>
</dbReference>
<keyword evidence="1" id="KW-1133">Transmembrane helix</keyword>